<evidence type="ECO:0000313" key="5">
    <source>
        <dbReference type="Proteomes" id="UP001219605"/>
    </source>
</evidence>
<evidence type="ECO:0000256" key="1">
    <source>
        <dbReference type="SAM" id="MobiDB-lite"/>
    </source>
</evidence>
<dbReference type="NCBIfam" id="TIGR03296">
    <property type="entry name" value="M6dom_TIGR03296"/>
    <property type="match status" value="1"/>
</dbReference>
<keyword evidence="4" id="KW-0378">Hydrolase</keyword>
<keyword evidence="4" id="KW-0482">Metalloprotease</keyword>
<feature type="region of interest" description="Disordered" evidence="1">
    <location>
        <begin position="662"/>
        <end position="683"/>
    </location>
</feature>
<dbReference type="Proteomes" id="UP001219605">
    <property type="component" value="Chromosome"/>
</dbReference>
<accession>A0ABY7ZK05</accession>
<feature type="signal peptide" evidence="2">
    <location>
        <begin position="1"/>
        <end position="33"/>
    </location>
</feature>
<keyword evidence="5" id="KW-1185">Reference proteome</keyword>
<dbReference type="EMBL" id="CP118615">
    <property type="protein sequence ID" value="WDZ82848.1"/>
    <property type="molecule type" value="Genomic_DNA"/>
</dbReference>
<protein>
    <submittedName>
        <fullName evidence="4">M6 family metalloprotease domain-containing protein</fullName>
    </submittedName>
</protein>
<evidence type="ECO:0000256" key="2">
    <source>
        <dbReference type="SAM" id="SignalP"/>
    </source>
</evidence>
<dbReference type="Pfam" id="PF05547">
    <property type="entry name" value="Peptidase_M6"/>
    <property type="match status" value="1"/>
</dbReference>
<dbReference type="InterPro" id="IPR008757">
    <property type="entry name" value="Peptidase_M6-like_domain"/>
</dbReference>
<feature type="compositionally biased region" description="Basic and acidic residues" evidence="1">
    <location>
        <begin position="674"/>
        <end position="683"/>
    </location>
</feature>
<sequence>MHLLPTRRAVRTVLGAAFATALIASSAVGPAVAAPGPPGAGVPFQVLDPQRWQNPDTMTWDDYRPVPNRDWSDPTVRGSVRNFDIALVTLDYPDQPFEITKPAGSSVFGNPQANAANIPRENVAGFYTDFLNKPGDLNRGHTLHEYWMQDSNGRYGVDLTGFGPYRMPSKSYQYGIDNSFNPGACPTGETCARNIRTDGLGAWRAAVGDEVADSYELVFILSAGQDESSTWQEFGQMMFQTKEDVPDAWGPPDPTMPNYARTRYVEWTSWKAASTIWPNAGGGSSTQAESSGMGVYAHELSHLLSIGDNYNNPYGVPLRRAYTGIWSMMSRGSFNGPGGPHTRWQIPPVNGGSMGSLHTVRDKLKIGLLGEEHVLRLNRDVLAASGLVVADVTARAVDAGPGGLTGINIAMGQDRSPACSTTTDPLCDGGRFNNYTVEVVDRMGADSFTPDSGVLITKTKNADSAPFQWVIDANPQDIDMVDFYRPDGTPQMITMGDYRQLSDALFHAGANSGSEYEYVDEANRLHFYVLNLRRDGDGVLSYTVAVRSLDGAGPSTRGVALSKGSLVTRGKPGTGGATCTFDLSNTGRYAAADQQHPEDVSDHLTSDVYRLSASVGGTGWRVELPNELATAQFGTSVPVHVSVGATADATATTLVQLTATSESDPTRTVTSQCRVERPRAQLG</sequence>
<evidence type="ECO:0000259" key="3">
    <source>
        <dbReference type="Pfam" id="PF05547"/>
    </source>
</evidence>
<keyword evidence="4" id="KW-0645">Protease</keyword>
<name>A0ABY7ZK05_9ACTN</name>
<gene>
    <name evidence="4" type="ORF">PVK37_20505</name>
</gene>
<feature type="chain" id="PRO_5046683650" evidence="2">
    <location>
        <begin position="34"/>
        <end position="683"/>
    </location>
</feature>
<reference evidence="4 5" key="1">
    <citation type="submission" date="2023-02" db="EMBL/GenBank/DDBJ databases">
        <authorList>
            <person name="Mo P."/>
        </authorList>
    </citation>
    <scope>NUCLEOTIDE SEQUENCE [LARGE SCALE GENOMIC DNA]</scope>
    <source>
        <strain evidence="4 5">HUAS 3</strain>
    </source>
</reference>
<organism evidence="4 5">
    <name type="scientific">Micromonospora cathayae</name>
    <dbReference type="NCBI Taxonomy" id="3028804"/>
    <lineage>
        <taxon>Bacteria</taxon>
        <taxon>Bacillati</taxon>
        <taxon>Actinomycetota</taxon>
        <taxon>Actinomycetes</taxon>
        <taxon>Micromonosporales</taxon>
        <taxon>Micromonosporaceae</taxon>
        <taxon>Micromonospora</taxon>
    </lineage>
</organism>
<keyword evidence="2" id="KW-0732">Signal</keyword>
<evidence type="ECO:0000313" key="4">
    <source>
        <dbReference type="EMBL" id="WDZ82848.1"/>
    </source>
</evidence>
<feature type="domain" description="Peptidase M6-like" evidence="3">
    <location>
        <begin position="287"/>
        <end position="339"/>
    </location>
</feature>
<dbReference type="RefSeq" id="WP_275029196.1">
    <property type="nucleotide sequence ID" value="NZ_CP118615.1"/>
</dbReference>
<proteinExistence type="predicted"/>
<dbReference type="GO" id="GO:0008237">
    <property type="term" value="F:metallopeptidase activity"/>
    <property type="evidence" value="ECO:0007669"/>
    <property type="project" value="UniProtKB-KW"/>
</dbReference>
<feature type="compositionally biased region" description="Polar residues" evidence="1">
    <location>
        <begin position="662"/>
        <end position="673"/>
    </location>
</feature>